<accession>A0ABQ6HMY7</accession>
<keyword evidence="2 6" id="KW-0812">Transmembrane</keyword>
<evidence type="ECO:0000259" key="7">
    <source>
        <dbReference type="PROSITE" id="PS51012"/>
    </source>
</evidence>
<feature type="transmembrane region" description="Helical" evidence="6">
    <location>
        <begin position="113"/>
        <end position="136"/>
    </location>
</feature>
<name>A0ABQ6HMY7_9MICO</name>
<dbReference type="PANTHER" id="PTHR43027:SF2">
    <property type="entry name" value="TRANSPORT PERMEASE PROTEIN"/>
    <property type="match status" value="1"/>
</dbReference>
<dbReference type="InterPro" id="IPR052902">
    <property type="entry name" value="ABC-2_transporter"/>
</dbReference>
<keyword evidence="3 6" id="KW-1133">Transmembrane helix</keyword>
<comment type="similarity">
    <text evidence="6">Belongs to the ABC-2 integral membrane protein family.</text>
</comment>
<reference evidence="9" key="1">
    <citation type="journal article" date="2019" name="Int. J. Syst. Evol. Microbiol.">
        <title>The Global Catalogue of Microorganisms (GCM) 10K type strain sequencing project: providing services to taxonomists for standard genome sequencing and annotation.</title>
        <authorList>
            <consortium name="The Broad Institute Genomics Platform"/>
            <consortium name="The Broad Institute Genome Sequencing Center for Infectious Disease"/>
            <person name="Wu L."/>
            <person name="Ma J."/>
        </authorList>
    </citation>
    <scope>NUCLEOTIDE SEQUENCE [LARGE SCALE GENOMIC DNA]</scope>
    <source>
        <strain evidence="9">NBRC 105830</strain>
    </source>
</reference>
<dbReference type="Proteomes" id="UP001157109">
    <property type="component" value="Unassembled WGS sequence"/>
</dbReference>
<dbReference type="RefSeq" id="WP_284284493.1">
    <property type="nucleotide sequence ID" value="NZ_BSUJ01000001.1"/>
</dbReference>
<evidence type="ECO:0000256" key="5">
    <source>
        <dbReference type="ARBA" id="ARBA00023251"/>
    </source>
</evidence>
<dbReference type="PIRSF" id="PIRSF006648">
    <property type="entry name" value="DrrB"/>
    <property type="match status" value="1"/>
</dbReference>
<evidence type="ECO:0000256" key="4">
    <source>
        <dbReference type="ARBA" id="ARBA00023136"/>
    </source>
</evidence>
<keyword evidence="5" id="KW-0046">Antibiotic resistance</keyword>
<protein>
    <recommendedName>
        <fullName evidence="6">Transport permease protein</fullName>
    </recommendedName>
</protein>
<feature type="domain" description="ABC transmembrane type-2" evidence="7">
    <location>
        <begin position="33"/>
        <end position="258"/>
    </location>
</feature>
<dbReference type="EMBL" id="BSUJ01000001">
    <property type="protein sequence ID" value="GMA19826.1"/>
    <property type="molecule type" value="Genomic_DNA"/>
</dbReference>
<evidence type="ECO:0000313" key="9">
    <source>
        <dbReference type="Proteomes" id="UP001157109"/>
    </source>
</evidence>
<feature type="transmembrane region" description="Helical" evidence="6">
    <location>
        <begin position="179"/>
        <end position="198"/>
    </location>
</feature>
<evidence type="ECO:0000313" key="8">
    <source>
        <dbReference type="EMBL" id="GMA19826.1"/>
    </source>
</evidence>
<feature type="transmembrane region" description="Helical" evidence="6">
    <location>
        <begin position="32"/>
        <end position="51"/>
    </location>
</feature>
<comment type="subcellular location">
    <subcellularLocation>
        <location evidence="6">Cell membrane</location>
        <topology evidence="6">Multi-pass membrane protein</topology>
    </subcellularLocation>
    <subcellularLocation>
        <location evidence="1">Membrane</location>
        <topology evidence="1">Multi-pass membrane protein</topology>
    </subcellularLocation>
</comment>
<evidence type="ECO:0000256" key="3">
    <source>
        <dbReference type="ARBA" id="ARBA00022989"/>
    </source>
</evidence>
<comment type="caution">
    <text evidence="8">The sequence shown here is derived from an EMBL/GenBank/DDBJ whole genome shotgun (WGS) entry which is preliminary data.</text>
</comment>
<keyword evidence="6" id="KW-1003">Cell membrane</keyword>
<dbReference type="PROSITE" id="PS51012">
    <property type="entry name" value="ABC_TM2"/>
    <property type="match status" value="1"/>
</dbReference>
<sequence>MTTSTRAATPARARSPLLAMIRNEARLLLREPALVAWAVLVPLVADVALALVPATREPSPDLGGWSFSQLYLPVLVLFTASLLAVQGMPTVVAQYRADGVLKRLRTTPVSPAVLLGAVLVSLGAVALVVGAVLVAVPTVLGNPPPGNVFALMLVTVLALAAFLCVGSIVAALTANPRMASGVGTVLTFVLWFFAGMWVPRTLFPELLGRIADLTPSGAASAAMLQAMHGSWPALAQVCVLLVWIIVPAVLAARAFRWE</sequence>
<feature type="transmembrane region" description="Helical" evidence="6">
    <location>
        <begin position="233"/>
        <end position="255"/>
    </location>
</feature>
<dbReference type="Pfam" id="PF01061">
    <property type="entry name" value="ABC2_membrane"/>
    <property type="match status" value="1"/>
</dbReference>
<feature type="transmembrane region" description="Helical" evidence="6">
    <location>
        <begin position="71"/>
        <end position="92"/>
    </location>
</feature>
<feature type="transmembrane region" description="Helical" evidence="6">
    <location>
        <begin position="148"/>
        <end position="172"/>
    </location>
</feature>
<organism evidence="8 9">
    <name type="scientific">Arsenicicoccus piscis</name>
    <dbReference type="NCBI Taxonomy" id="673954"/>
    <lineage>
        <taxon>Bacteria</taxon>
        <taxon>Bacillati</taxon>
        <taxon>Actinomycetota</taxon>
        <taxon>Actinomycetes</taxon>
        <taxon>Micrococcales</taxon>
        <taxon>Intrasporangiaceae</taxon>
        <taxon>Arsenicicoccus</taxon>
    </lineage>
</organism>
<keyword evidence="9" id="KW-1185">Reference proteome</keyword>
<evidence type="ECO:0000256" key="2">
    <source>
        <dbReference type="ARBA" id="ARBA00022692"/>
    </source>
</evidence>
<gene>
    <name evidence="8" type="ORF">GCM10025862_18470</name>
</gene>
<dbReference type="InterPro" id="IPR000412">
    <property type="entry name" value="ABC_2_transport"/>
</dbReference>
<dbReference type="PANTHER" id="PTHR43027">
    <property type="entry name" value="DOXORUBICIN RESISTANCE ABC TRANSPORTER PERMEASE PROTEIN DRRC-RELATED"/>
    <property type="match status" value="1"/>
</dbReference>
<evidence type="ECO:0000256" key="6">
    <source>
        <dbReference type="RuleBase" id="RU361157"/>
    </source>
</evidence>
<dbReference type="InterPro" id="IPR047817">
    <property type="entry name" value="ABC2_TM_bact-type"/>
</dbReference>
<keyword evidence="4 6" id="KW-0472">Membrane</keyword>
<keyword evidence="6" id="KW-0813">Transport</keyword>
<evidence type="ECO:0000256" key="1">
    <source>
        <dbReference type="ARBA" id="ARBA00004141"/>
    </source>
</evidence>
<proteinExistence type="inferred from homology"/>
<dbReference type="InterPro" id="IPR013525">
    <property type="entry name" value="ABC2_TM"/>
</dbReference>